<gene>
    <name evidence="2" type="ORF">D7X12_19050</name>
</gene>
<sequence length="267" mass="28642">MPGWRLERFLLDELSAHERAEVEALLARDPDARAWLDALRTDTRRILEAYPPARVAAEVERRRRGQELRRQAAPPSHAGSGAGRWFALGAPVAAMLAVLVWDASRGLPEDFVSAPPLASVLGETVRIKGDARMWIHRQGAGGAELLSDGAFARAGDVLQLSYLAADQSHGVVVSLDGRGVVTLHFPAHPGDSTALQPGGAVPLSQAYALDDAPGFERFILVTGKGPLDVAAILEAARRLPTQDARLALPETLRQTSITLRKDPAAAR</sequence>
<organism evidence="2 3">
    <name type="scientific">Corallococcus sicarius</name>
    <dbReference type="NCBI Taxonomy" id="2316726"/>
    <lineage>
        <taxon>Bacteria</taxon>
        <taxon>Pseudomonadati</taxon>
        <taxon>Myxococcota</taxon>
        <taxon>Myxococcia</taxon>
        <taxon>Myxococcales</taxon>
        <taxon>Cystobacterineae</taxon>
        <taxon>Myxococcaceae</taxon>
        <taxon>Corallococcus</taxon>
    </lineage>
</organism>
<feature type="compositionally biased region" description="Basic and acidic residues" evidence="1">
    <location>
        <begin position="61"/>
        <end position="70"/>
    </location>
</feature>
<dbReference type="EMBL" id="RAWG01000114">
    <property type="protein sequence ID" value="RKH41138.1"/>
    <property type="molecule type" value="Genomic_DNA"/>
</dbReference>
<evidence type="ECO:0000313" key="3">
    <source>
        <dbReference type="Proteomes" id="UP000273405"/>
    </source>
</evidence>
<evidence type="ECO:0000313" key="2">
    <source>
        <dbReference type="EMBL" id="RKH41138.1"/>
    </source>
</evidence>
<keyword evidence="3" id="KW-1185">Reference proteome</keyword>
<accession>A0A3A8NA09</accession>
<dbReference type="Proteomes" id="UP000273405">
    <property type="component" value="Unassembled WGS sequence"/>
</dbReference>
<name>A0A3A8NA09_9BACT</name>
<evidence type="ECO:0000256" key="1">
    <source>
        <dbReference type="SAM" id="MobiDB-lite"/>
    </source>
</evidence>
<feature type="region of interest" description="Disordered" evidence="1">
    <location>
        <begin position="61"/>
        <end position="80"/>
    </location>
</feature>
<reference evidence="3" key="1">
    <citation type="submission" date="2018-09" db="EMBL/GenBank/DDBJ databases">
        <authorList>
            <person name="Livingstone P.G."/>
            <person name="Whitworth D.E."/>
        </authorList>
    </citation>
    <scope>NUCLEOTIDE SEQUENCE [LARGE SCALE GENOMIC DNA]</scope>
    <source>
        <strain evidence="3">CA040B</strain>
    </source>
</reference>
<dbReference type="OrthoDB" id="371348at2"/>
<dbReference type="AlphaFoldDB" id="A0A3A8NA09"/>
<comment type="caution">
    <text evidence="2">The sequence shown here is derived from an EMBL/GenBank/DDBJ whole genome shotgun (WGS) entry which is preliminary data.</text>
</comment>
<protein>
    <submittedName>
        <fullName evidence="2">ActD protein</fullName>
    </submittedName>
</protein>
<proteinExistence type="predicted"/>